<dbReference type="OrthoDB" id="3565112at2759"/>
<evidence type="ECO:0000256" key="1">
    <source>
        <dbReference type="SAM" id="MobiDB-lite"/>
    </source>
</evidence>
<feature type="compositionally biased region" description="Acidic residues" evidence="1">
    <location>
        <begin position="255"/>
        <end position="269"/>
    </location>
</feature>
<dbReference type="Proteomes" id="UP000235786">
    <property type="component" value="Unassembled WGS sequence"/>
</dbReference>
<feature type="compositionally biased region" description="Basic and acidic residues" evidence="1">
    <location>
        <begin position="232"/>
        <end position="245"/>
    </location>
</feature>
<protein>
    <submittedName>
        <fullName evidence="2">Uncharacterized protein</fullName>
    </submittedName>
</protein>
<gene>
    <name evidence="2" type="ORF">L207DRAFT_581318</name>
</gene>
<organism evidence="2 3">
    <name type="scientific">Hyaloscypha variabilis (strain UAMH 11265 / GT02V1 / F)</name>
    <name type="common">Meliniomyces variabilis</name>
    <dbReference type="NCBI Taxonomy" id="1149755"/>
    <lineage>
        <taxon>Eukaryota</taxon>
        <taxon>Fungi</taxon>
        <taxon>Dikarya</taxon>
        <taxon>Ascomycota</taxon>
        <taxon>Pezizomycotina</taxon>
        <taxon>Leotiomycetes</taxon>
        <taxon>Helotiales</taxon>
        <taxon>Hyaloscyphaceae</taxon>
        <taxon>Hyaloscypha</taxon>
        <taxon>Hyaloscypha variabilis</taxon>
    </lineage>
</organism>
<sequence>MPQHKFKEEYETEEPWRYMADLPLEHVPTMRRVMLLIYHKLNPDEKLFPMPQLNWTFLSRAEKKRVKTMIEEAKDNDILVQMLGWFSAQYMGQGKQVAEATQALKEYATHAIRQPKSYQVEYLRDRKAWKMFIEVEQDEDTEMGGMESSGGLSTRPHLRPSQFITSVGQQVTFYQNTAQLSDSTSYDLKETKPLVKSTFQPSYSHKSENWREEICFKNAASAEVHYGKGLAERSFSEPNKRKQEEIEVPYSFHIDDEDLSTESDPDDREEVINIFETKELPGRRTRGGKEFSGEFLPVSKKQKVSPKKPKPSSKPKVGSKTKASPKTPPPKRTLAHRSKFVDEDSGEDDWEPKTVWT</sequence>
<evidence type="ECO:0000313" key="2">
    <source>
        <dbReference type="EMBL" id="PMD42665.1"/>
    </source>
</evidence>
<feature type="region of interest" description="Disordered" evidence="1">
    <location>
        <begin position="232"/>
        <end position="357"/>
    </location>
</feature>
<feature type="compositionally biased region" description="Basic residues" evidence="1">
    <location>
        <begin position="300"/>
        <end position="319"/>
    </location>
</feature>
<feature type="compositionally biased region" description="Basic and acidic residues" evidence="1">
    <location>
        <begin position="276"/>
        <end position="292"/>
    </location>
</feature>
<reference evidence="2 3" key="1">
    <citation type="submission" date="2016-04" db="EMBL/GenBank/DDBJ databases">
        <title>A degradative enzymes factory behind the ericoid mycorrhizal symbiosis.</title>
        <authorList>
            <consortium name="DOE Joint Genome Institute"/>
            <person name="Martino E."/>
            <person name="Morin E."/>
            <person name="Grelet G."/>
            <person name="Kuo A."/>
            <person name="Kohler A."/>
            <person name="Daghino S."/>
            <person name="Barry K."/>
            <person name="Choi C."/>
            <person name="Cichocki N."/>
            <person name="Clum A."/>
            <person name="Copeland A."/>
            <person name="Hainaut M."/>
            <person name="Haridas S."/>
            <person name="Labutti K."/>
            <person name="Lindquist E."/>
            <person name="Lipzen A."/>
            <person name="Khouja H.-R."/>
            <person name="Murat C."/>
            <person name="Ohm R."/>
            <person name="Olson A."/>
            <person name="Spatafora J."/>
            <person name="Veneault-Fourrey C."/>
            <person name="Henrissat B."/>
            <person name="Grigoriev I."/>
            <person name="Martin F."/>
            <person name="Perotto S."/>
        </authorList>
    </citation>
    <scope>NUCLEOTIDE SEQUENCE [LARGE SCALE GENOMIC DNA]</scope>
    <source>
        <strain evidence="2 3">F</strain>
    </source>
</reference>
<proteinExistence type="predicted"/>
<dbReference type="EMBL" id="KZ613943">
    <property type="protein sequence ID" value="PMD42665.1"/>
    <property type="molecule type" value="Genomic_DNA"/>
</dbReference>
<dbReference type="AlphaFoldDB" id="A0A2J6RVX4"/>
<accession>A0A2J6RVX4</accession>
<evidence type="ECO:0000313" key="3">
    <source>
        <dbReference type="Proteomes" id="UP000235786"/>
    </source>
</evidence>
<keyword evidence="3" id="KW-1185">Reference proteome</keyword>
<name>A0A2J6RVX4_HYAVF</name>